<dbReference type="SUPFAM" id="SSF53756">
    <property type="entry name" value="UDP-Glycosyltransferase/glycogen phosphorylase"/>
    <property type="match status" value="1"/>
</dbReference>
<comment type="caution">
    <text evidence="3">The sequence shown here is derived from an EMBL/GenBank/DDBJ whole genome shotgun (WGS) entry which is preliminary data.</text>
</comment>
<evidence type="ECO:0000313" key="3">
    <source>
        <dbReference type="EMBL" id="MCH4821561.1"/>
    </source>
</evidence>
<accession>A0A9X2A8Z5</accession>
<reference evidence="3" key="1">
    <citation type="submission" date="2022-03" db="EMBL/GenBank/DDBJ databases">
        <title>Gramella crocea sp. nov., isolated from activated sludge of a seafood processing plant.</title>
        <authorList>
            <person name="Zhang X."/>
        </authorList>
    </citation>
    <scope>NUCLEOTIDE SEQUENCE</scope>
    <source>
        <strain evidence="3">YJ019</strain>
    </source>
</reference>
<dbReference type="RefSeq" id="WP_240711701.1">
    <property type="nucleotide sequence ID" value="NZ_JAKVTV010000001.1"/>
</dbReference>
<dbReference type="Pfam" id="PF13439">
    <property type="entry name" value="Glyco_transf_4"/>
    <property type="match status" value="1"/>
</dbReference>
<dbReference type="InterPro" id="IPR001296">
    <property type="entry name" value="Glyco_trans_1"/>
</dbReference>
<keyword evidence="4" id="KW-1185">Reference proteome</keyword>
<dbReference type="InterPro" id="IPR028098">
    <property type="entry name" value="Glyco_trans_4-like_N"/>
</dbReference>
<evidence type="ECO:0000259" key="2">
    <source>
        <dbReference type="Pfam" id="PF13439"/>
    </source>
</evidence>
<name>A0A9X2A8Z5_9FLAO</name>
<sequence>MSRILYIGNKLEKHGFSPTSIDTLSPALESEGFKLKAVSSIKNKPRRLLDMLWNILKNYSSRDIVLIDTYSTSNFWYAVLSGLLCRRLSIPYIFILHGGNLKFRLEKASKSILKIFQNAQACVVPSHFLMNHLEVLNLQNLQHIPNTIELSKYDFKLRNSVSPKLFWVRSFAEIYNPILAVEVLEGLLKNYPEAELYMVGPEKDRSFREVKELVEKKNLPVVFTGKLDKEDWIRLSKDYDIFINTTNIDNTPVSVMEAMALGLPIVSTNVGGIPFLIDDGENGLLVEPKNSEAMRIAIERLLGNAKLAEGLSRNGRKSVEKFDWDKVKAEWIELLG</sequence>
<dbReference type="CDD" id="cd03801">
    <property type="entry name" value="GT4_PimA-like"/>
    <property type="match status" value="1"/>
</dbReference>
<proteinExistence type="predicted"/>
<dbReference type="Proteomes" id="UP001139226">
    <property type="component" value="Unassembled WGS sequence"/>
</dbReference>
<dbReference type="EMBL" id="JAKVTV010000001">
    <property type="protein sequence ID" value="MCH4821561.1"/>
    <property type="molecule type" value="Genomic_DNA"/>
</dbReference>
<feature type="domain" description="Glycosyl transferase family 1" evidence="1">
    <location>
        <begin position="162"/>
        <end position="317"/>
    </location>
</feature>
<gene>
    <name evidence="3" type="ORF">ML462_00110</name>
</gene>
<dbReference type="Pfam" id="PF00534">
    <property type="entry name" value="Glycos_transf_1"/>
    <property type="match status" value="1"/>
</dbReference>
<dbReference type="PANTHER" id="PTHR45947">
    <property type="entry name" value="SULFOQUINOVOSYL TRANSFERASE SQD2"/>
    <property type="match status" value="1"/>
</dbReference>
<feature type="domain" description="Glycosyltransferase subfamily 4-like N-terminal" evidence="2">
    <location>
        <begin position="40"/>
        <end position="151"/>
    </location>
</feature>
<dbReference type="InterPro" id="IPR050194">
    <property type="entry name" value="Glycosyltransferase_grp1"/>
</dbReference>
<dbReference type="Gene3D" id="3.40.50.2000">
    <property type="entry name" value="Glycogen Phosphorylase B"/>
    <property type="match status" value="2"/>
</dbReference>
<protein>
    <submittedName>
        <fullName evidence="3">Glycosyltransferase family 4 protein</fullName>
    </submittedName>
</protein>
<dbReference type="GO" id="GO:0016757">
    <property type="term" value="F:glycosyltransferase activity"/>
    <property type="evidence" value="ECO:0007669"/>
    <property type="project" value="InterPro"/>
</dbReference>
<dbReference type="PANTHER" id="PTHR45947:SF3">
    <property type="entry name" value="SULFOQUINOVOSYL TRANSFERASE SQD2"/>
    <property type="match status" value="1"/>
</dbReference>
<evidence type="ECO:0000259" key="1">
    <source>
        <dbReference type="Pfam" id="PF00534"/>
    </source>
</evidence>
<dbReference type="AlphaFoldDB" id="A0A9X2A8Z5"/>
<organism evidence="3 4">
    <name type="scientific">Christiangramia lutea</name>
    <dbReference type="NCBI Taxonomy" id="1607951"/>
    <lineage>
        <taxon>Bacteria</taxon>
        <taxon>Pseudomonadati</taxon>
        <taxon>Bacteroidota</taxon>
        <taxon>Flavobacteriia</taxon>
        <taxon>Flavobacteriales</taxon>
        <taxon>Flavobacteriaceae</taxon>
        <taxon>Christiangramia</taxon>
    </lineage>
</organism>
<evidence type="ECO:0000313" key="4">
    <source>
        <dbReference type="Proteomes" id="UP001139226"/>
    </source>
</evidence>